<dbReference type="EMBL" id="CP017815">
    <property type="protein sequence ID" value="APA07443.1"/>
    <property type="molecule type" value="Genomic_DNA"/>
</dbReference>
<dbReference type="OMA" id="HHIGETM"/>
<reference evidence="3" key="1">
    <citation type="journal article" date="2017" name="Genome Biol. Evol.">
        <title>The complete genome sequence of the phytopathogenic fungus Sclerotinia sclerotiorum reveals insights into the genome architecture of broad host range pathogens.</title>
        <authorList>
            <person name="Derbyshire M."/>
            <person name="Denton-Giles M."/>
            <person name="Hegedus D."/>
            <person name="Seifbarghy S."/>
            <person name="Rollins J."/>
            <person name="van Kan J."/>
            <person name="Seidl M.F."/>
            <person name="Faino L."/>
            <person name="Mbengue M."/>
            <person name="Navaud O."/>
            <person name="Raffaele S."/>
            <person name="Hammond-Kosack K."/>
            <person name="Heard S."/>
            <person name="Oliver R."/>
        </authorList>
    </citation>
    <scope>NUCLEOTIDE SEQUENCE [LARGE SCALE GENOMIC DNA]</scope>
    <source>
        <strain evidence="3">ATCC 18683 / 1980 / Ss-1</strain>
    </source>
</reference>
<dbReference type="VEuPathDB" id="FungiDB:sscle_02g022130"/>
<dbReference type="SUPFAM" id="SSF52317">
    <property type="entry name" value="Class I glutamine amidotransferase-like"/>
    <property type="match status" value="1"/>
</dbReference>
<dbReference type="KEGG" id="ssl:SS1G_12959"/>
<dbReference type="CDD" id="cd03139">
    <property type="entry name" value="GATase1_PfpI_2"/>
    <property type="match status" value="1"/>
</dbReference>
<dbReference type="InterPro" id="IPR052158">
    <property type="entry name" value="INH-QAR"/>
</dbReference>
<protein>
    <recommendedName>
        <fullName evidence="1">DJ-1/PfpI domain-containing protein</fullName>
    </recommendedName>
</protein>
<sequence>MAPINFGILMIPYQTVDVAMPLDVLGSCSKAMMEACQSLDTPGIDRLIDHAIDISFFHINETMEPVETSAGFKMVPTTTLTDCPPLDYLIIGGPIPTYRLPESFKSFIRAHVEAGKGLFTTCIGAITVAQTGILDGKKATVNHCFFEFAKKHFPSVNWTIDAQWVIDGNIWTAGGACAGMDMMASWVIDRCGMDLAKFAFENLDYEPRNVRGDRVLPQQHHHILDYEPMDVRGGRVLPQQHHQAVEI</sequence>
<evidence type="ECO:0000259" key="1">
    <source>
        <dbReference type="Pfam" id="PF01965"/>
    </source>
</evidence>
<dbReference type="Gene3D" id="3.40.50.880">
    <property type="match status" value="1"/>
</dbReference>
<name>A0A1D9PYR8_SCLS1</name>
<proteinExistence type="predicted"/>
<dbReference type="Pfam" id="PF01965">
    <property type="entry name" value="DJ-1_PfpI"/>
    <property type="match status" value="1"/>
</dbReference>
<accession>A0A1D9PYR8</accession>
<dbReference type="Proteomes" id="UP000177798">
    <property type="component" value="Chromosome 2"/>
</dbReference>
<dbReference type="PANTHER" id="PTHR43130:SF7">
    <property type="entry name" value="DJ-1_PFPI DOMAIN-CONTAINING PROTEIN"/>
    <property type="match status" value="1"/>
</dbReference>
<dbReference type="InterPro" id="IPR029062">
    <property type="entry name" value="Class_I_gatase-like"/>
</dbReference>
<dbReference type="PANTHER" id="PTHR43130">
    <property type="entry name" value="ARAC-FAMILY TRANSCRIPTIONAL REGULATOR"/>
    <property type="match status" value="1"/>
</dbReference>
<evidence type="ECO:0000313" key="3">
    <source>
        <dbReference type="Proteomes" id="UP000177798"/>
    </source>
</evidence>
<dbReference type="RefSeq" id="XP_001585867.1">
    <property type="nucleotide sequence ID" value="XM_001585817.1"/>
</dbReference>
<dbReference type="AlphaFoldDB" id="A0A1D9PYR8"/>
<organism evidence="2 3">
    <name type="scientific">Sclerotinia sclerotiorum (strain ATCC 18683 / 1980 / Ss-1)</name>
    <name type="common">White mold</name>
    <name type="synonym">Whetzelinia sclerotiorum</name>
    <dbReference type="NCBI Taxonomy" id="665079"/>
    <lineage>
        <taxon>Eukaryota</taxon>
        <taxon>Fungi</taxon>
        <taxon>Dikarya</taxon>
        <taxon>Ascomycota</taxon>
        <taxon>Pezizomycotina</taxon>
        <taxon>Leotiomycetes</taxon>
        <taxon>Helotiales</taxon>
        <taxon>Sclerotiniaceae</taxon>
        <taxon>Sclerotinia</taxon>
    </lineage>
</organism>
<gene>
    <name evidence="2" type="ORF">sscle_02g022130</name>
</gene>
<dbReference type="OrthoDB" id="543156at2759"/>
<feature type="domain" description="DJ-1/PfpI" evidence="1">
    <location>
        <begin position="59"/>
        <end position="185"/>
    </location>
</feature>
<evidence type="ECO:0000313" key="2">
    <source>
        <dbReference type="EMBL" id="APA07443.1"/>
    </source>
</evidence>
<dbReference type="InterPro" id="IPR002818">
    <property type="entry name" value="DJ-1/PfpI"/>
</dbReference>